<name>A0A975CM45_9BURK</name>
<dbReference type="GO" id="GO:0043565">
    <property type="term" value="F:sequence-specific DNA binding"/>
    <property type="evidence" value="ECO:0007669"/>
    <property type="project" value="InterPro"/>
</dbReference>
<dbReference type="PANTHER" id="PTHR46796">
    <property type="entry name" value="HTH-TYPE TRANSCRIPTIONAL ACTIVATOR RHAS-RELATED"/>
    <property type="match status" value="1"/>
</dbReference>
<keyword evidence="2" id="KW-0238">DNA-binding</keyword>
<dbReference type="InterPro" id="IPR020449">
    <property type="entry name" value="Tscrpt_reg_AraC-type_HTH"/>
</dbReference>
<dbReference type="InterPro" id="IPR035418">
    <property type="entry name" value="AraC-bd_2"/>
</dbReference>
<dbReference type="SMART" id="SM00342">
    <property type="entry name" value="HTH_ARAC"/>
    <property type="match status" value="1"/>
</dbReference>
<dbReference type="InterPro" id="IPR009057">
    <property type="entry name" value="Homeodomain-like_sf"/>
</dbReference>
<feature type="domain" description="HTH araC/xylS-type" evidence="4">
    <location>
        <begin position="212"/>
        <end position="312"/>
    </location>
</feature>
<evidence type="ECO:0000313" key="6">
    <source>
        <dbReference type="Proteomes" id="UP000663903"/>
    </source>
</evidence>
<dbReference type="KEGG" id="otd:J1M35_03660"/>
<dbReference type="Pfam" id="PF14525">
    <property type="entry name" value="AraC_binding_2"/>
    <property type="match status" value="1"/>
</dbReference>
<evidence type="ECO:0000259" key="4">
    <source>
        <dbReference type="PROSITE" id="PS01124"/>
    </source>
</evidence>
<evidence type="ECO:0000256" key="2">
    <source>
        <dbReference type="ARBA" id="ARBA00023125"/>
    </source>
</evidence>
<sequence>MHQRFSTQGLAPDSEFGYWRDVIGSTYFNLQLDFLQTERFEAQLDKWEMPTLSLSRLQSSALSYKRLGRHCQQLDRQILVSVPMQSEVEFTQLGRHMRCQPGQFLLEYSDEPYEFSHGRGNLLWVIKLPETALQARVGNASRYCAKEYDASIGAGRLFRDYVQLMVDHCAHQGAAALSLMGTQMIDLLALALNEHADIDQGATTAVRAAHLARVEAHIRDRLFDADLTPSSIAQSCGISLRYLHALFTHSGRSVAEAVRERRLRVAYEQLCSAGPYTSVAQIAYGVGFSDQAQFSRLFRKEFGLSPSDVLRRGIGH</sequence>
<evidence type="ECO:0000256" key="1">
    <source>
        <dbReference type="ARBA" id="ARBA00023015"/>
    </source>
</evidence>
<organism evidence="5 6">
    <name type="scientific">Ottowia testudinis</name>
    <dbReference type="NCBI Taxonomy" id="2816950"/>
    <lineage>
        <taxon>Bacteria</taxon>
        <taxon>Pseudomonadati</taxon>
        <taxon>Pseudomonadota</taxon>
        <taxon>Betaproteobacteria</taxon>
        <taxon>Burkholderiales</taxon>
        <taxon>Comamonadaceae</taxon>
        <taxon>Ottowia</taxon>
    </lineage>
</organism>
<reference evidence="5" key="1">
    <citation type="submission" date="2021-03" db="EMBL/GenBank/DDBJ databases">
        <title>Ottowia sp. 27C isolated from the cloaca of a Giant Asian pond turtle (Heosemys grandis).</title>
        <authorList>
            <person name="Spergser J."/>
            <person name="Busse H.-J."/>
        </authorList>
    </citation>
    <scope>NUCLEOTIDE SEQUENCE</scope>
    <source>
        <strain evidence="5">27C</strain>
    </source>
</reference>
<dbReference type="PRINTS" id="PR00032">
    <property type="entry name" value="HTHARAC"/>
</dbReference>
<protein>
    <submittedName>
        <fullName evidence="5">Helix-turn-helix domain-containing protein</fullName>
    </submittedName>
</protein>
<dbReference type="GO" id="GO:0003700">
    <property type="term" value="F:DNA-binding transcription factor activity"/>
    <property type="evidence" value="ECO:0007669"/>
    <property type="project" value="InterPro"/>
</dbReference>
<dbReference type="InterPro" id="IPR018060">
    <property type="entry name" value="HTH_AraC"/>
</dbReference>
<dbReference type="AlphaFoldDB" id="A0A975CM45"/>
<dbReference type="Proteomes" id="UP000663903">
    <property type="component" value="Chromosome"/>
</dbReference>
<dbReference type="EMBL" id="CP071796">
    <property type="protein sequence ID" value="QTD46018.1"/>
    <property type="molecule type" value="Genomic_DNA"/>
</dbReference>
<keyword evidence="3" id="KW-0804">Transcription</keyword>
<dbReference type="InterPro" id="IPR050204">
    <property type="entry name" value="AraC_XylS_family_regulators"/>
</dbReference>
<dbReference type="Pfam" id="PF12833">
    <property type="entry name" value="HTH_18"/>
    <property type="match status" value="1"/>
</dbReference>
<dbReference type="PANTHER" id="PTHR46796:SF6">
    <property type="entry name" value="ARAC SUBFAMILY"/>
    <property type="match status" value="1"/>
</dbReference>
<dbReference type="SUPFAM" id="SSF46689">
    <property type="entry name" value="Homeodomain-like"/>
    <property type="match status" value="1"/>
</dbReference>
<accession>A0A975CM45</accession>
<gene>
    <name evidence="5" type="ORF">J1M35_03660</name>
</gene>
<evidence type="ECO:0000256" key="3">
    <source>
        <dbReference type="ARBA" id="ARBA00023163"/>
    </source>
</evidence>
<evidence type="ECO:0000313" key="5">
    <source>
        <dbReference type="EMBL" id="QTD46018.1"/>
    </source>
</evidence>
<dbReference type="RefSeq" id="WP_208009900.1">
    <property type="nucleotide sequence ID" value="NZ_CP071796.1"/>
</dbReference>
<keyword evidence="1" id="KW-0805">Transcription regulation</keyword>
<dbReference type="PROSITE" id="PS01124">
    <property type="entry name" value="HTH_ARAC_FAMILY_2"/>
    <property type="match status" value="1"/>
</dbReference>
<proteinExistence type="predicted"/>
<keyword evidence="6" id="KW-1185">Reference proteome</keyword>
<dbReference type="Gene3D" id="1.10.10.60">
    <property type="entry name" value="Homeodomain-like"/>
    <property type="match status" value="1"/>
</dbReference>